<keyword evidence="1" id="KW-0812">Transmembrane</keyword>
<keyword evidence="1" id="KW-0472">Membrane</keyword>
<sequence>MKNRDEVIVPLSRFKLFLLLIVVAIFTAASIWVLSLDPERIKSSPKFNNLQFIYGIAYVCISLCSLIGVYVVKKMFDSKPGLIINSEGITDNSSGVAAGLIPWSEIIGYKEHEIHSTKFLVIQVREPEKYAARGSIIQRALNKGTMKMVGSPISIASTSLRIKHTKLLELVLSYAKKYG</sequence>
<accession>A0A3B0YHQ6</accession>
<dbReference type="AlphaFoldDB" id="A0A3B0YHQ6"/>
<dbReference type="InterPro" id="IPR048136">
    <property type="entry name" value="STM3941-like"/>
</dbReference>
<evidence type="ECO:0000313" key="2">
    <source>
        <dbReference type="EMBL" id="VAW74802.1"/>
    </source>
</evidence>
<evidence type="ECO:0000256" key="1">
    <source>
        <dbReference type="SAM" id="Phobius"/>
    </source>
</evidence>
<dbReference type="EMBL" id="UOFL01000067">
    <property type="protein sequence ID" value="VAW74802.1"/>
    <property type="molecule type" value="Genomic_DNA"/>
</dbReference>
<proteinExistence type="predicted"/>
<keyword evidence="1" id="KW-1133">Transmembrane helix</keyword>
<protein>
    <submittedName>
        <fullName evidence="2">Uncharacterized protein</fullName>
    </submittedName>
</protein>
<organism evidence="2">
    <name type="scientific">hydrothermal vent metagenome</name>
    <dbReference type="NCBI Taxonomy" id="652676"/>
    <lineage>
        <taxon>unclassified sequences</taxon>
        <taxon>metagenomes</taxon>
        <taxon>ecological metagenomes</taxon>
    </lineage>
</organism>
<gene>
    <name evidence="2" type="ORF">MNBD_GAMMA12-3278</name>
</gene>
<feature type="transmembrane region" description="Helical" evidence="1">
    <location>
        <begin position="12"/>
        <end position="32"/>
    </location>
</feature>
<name>A0A3B0YHQ6_9ZZZZ</name>
<dbReference type="NCBIfam" id="NF041635">
    <property type="entry name" value="STM3941_fam"/>
    <property type="match status" value="1"/>
</dbReference>
<feature type="transmembrane region" description="Helical" evidence="1">
    <location>
        <begin position="52"/>
        <end position="72"/>
    </location>
</feature>
<reference evidence="2" key="1">
    <citation type="submission" date="2018-06" db="EMBL/GenBank/DDBJ databases">
        <authorList>
            <person name="Zhirakovskaya E."/>
        </authorList>
    </citation>
    <scope>NUCLEOTIDE SEQUENCE</scope>
</reference>